<dbReference type="HOGENOM" id="CLU_067862_1_0_1"/>
<accession>F0UDS2</accession>
<protein>
    <recommendedName>
        <fullName evidence="5">PH domain-containing protein</fullName>
    </recommendedName>
</protein>
<feature type="compositionally biased region" description="Polar residues" evidence="1">
    <location>
        <begin position="216"/>
        <end position="227"/>
    </location>
</feature>
<keyword evidence="2" id="KW-0812">Transmembrane</keyword>
<name>F0UDS2_AJEC8</name>
<dbReference type="AlphaFoldDB" id="F0UDS2"/>
<dbReference type="OrthoDB" id="2103474at2759"/>
<sequence>MAAQIAGVVSKKLLKESAENRFGQEDPYFETVHATNLLGRPTTKKKRKAAPEGISARDAKILTKVKRRAYRLDLCLFNFCGIRFGWSSVIGLVPAYVLLQNAPLQTIPPCVKAKKHLIDLRSIVKIRIGDALDMFMALMVKAVSLRAFECGMLFNIVIDFFIGLIPFIGDLADAVYKCNTRNAVLLENLLKERGEENLKHTGLPLHESARIDTSHGTRPTTKNSGLKSSPPRNDSPSRPQPARTHMGGPSSRNPAPSAERKREPDIEMGRM</sequence>
<keyword evidence="2" id="KW-0472">Membrane</keyword>
<dbReference type="Pfam" id="PF13430">
    <property type="entry name" value="DUF4112"/>
    <property type="match status" value="2"/>
</dbReference>
<evidence type="ECO:0000313" key="3">
    <source>
        <dbReference type="EMBL" id="EGC44495.1"/>
    </source>
</evidence>
<dbReference type="PANTHER" id="PTHR35519:SF2">
    <property type="entry name" value="PH DOMAIN PROTEIN"/>
    <property type="match status" value="1"/>
</dbReference>
<feature type="compositionally biased region" description="Basic and acidic residues" evidence="1">
    <location>
        <begin position="258"/>
        <end position="271"/>
    </location>
</feature>
<evidence type="ECO:0000256" key="2">
    <source>
        <dbReference type="SAM" id="Phobius"/>
    </source>
</evidence>
<dbReference type="InterPro" id="IPR025187">
    <property type="entry name" value="DUF4112"/>
</dbReference>
<dbReference type="STRING" id="544711.F0UDS2"/>
<keyword evidence="2" id="KW-1133">Transmembrane helix</keyword>
<evidence type="ECO:0000256" key="1">
    <source>
        <dbReference type="SAM" id="MobiDB-lite"/>
    </source>
</evidence>
<dbReference type="OMA" id="CNFCGIR"/>
<organism evidence="4">
    <name type="scientific">Ajellomyces capsulatus (strain H88)</name>
    <name type="common">Darling's disease fungus</name>
    <name type="synonym">Histoplasma capsulatum</name>
    <dbReference type="NCBI Taxonomy" id="544711"/>
    <lineage>
        <taxon>Eukaryota</taxon>
        <taxon>Fungi</taxon>
        <taxon>Dikarya</taxon>
        <taxon>Ascomycota</taxon>
        <taxon>Pezizomycotina</taxon>
        <taxon>Eurotiomycetes</taxon>
        <taxon>Eurotiomycetidae</taxon>
        <taxon>Onygenales</taxon>
        <taxon>Ajellomycetaceae</taxon>
        <taxon>Histoplasma</taxon>
    </lineage>
</organism>
<evidence type="ECO:0000313" key="4">
    <source>
        <dbReference type="Proteomes" id="UP000008142"/>
    </source>
</evidence>
<dbReference type="PANTHER" id="PTHR35519">
    <property type="entry name" value="MEMBRANE PROTEINS"/>
    <property type="match status" value="1"/>
</dbReference>
<dbReference type="EMBL" id="DS990638">
    <property type="protein sequence ID" value="EGC44495.1"/>
    <property type="molecule type" value="Genomic_DNA"/>
</dbReference>
<proteinExistence type="predicted"/>
<feature type="compositionally biased region" description="Low complexity" evidence="1">
    <location>
        <begin position="228"/>
        <end position="241"/>
    </location>
</feature>
<reference evidence="4" key="1">
    <citation type="submission" date="2008-07" db="EMBL/GenBank/DDBJ databases">
        <title>Annotation of Ajellomyces capsulatus strain H88.</title>
        <authorList>
            <person name="Champion M."/>
            <person name="Cuomo C."/>
            <person name="Ma L.-J."/>
            <person name="Henn M.R."/>
            <person name="Sil A."/>
            <person name="Goldman B."/>
            <person name="Young S.K."/>
            <person name="Kodira C.D."/>
            <person name="Zeng Q."/>
            <person name="Koehrsen M."/>
            <person name="Alvarado L."/>
            <person name="Berlin A."/>
            <person name="Borenstein D."/>
            <person name="Chen Z."/>
            <person name="Engels R."/>
            <person name="Freedman E."/>
            <person name="Gellesch M."/>
            <person name="Goldberg J."/>
            <person name="Griggs A."/>
            <person name="Gujja S."/>
            <person name="Heiman D."/>
            <person name="Hepburn T."/>
            <person name="Howarth C."/>
            <person name="Jen D."/>
            <person name="Larson L."/>
            <person name="Lewis B."/>
            <person name="Mehta T."/>
            <person name="Park D."/>
            <person name="Pearson M."/>
            <person name="Roberts A."/>
            <person name="Saif S."/>
            <person name="Shea T."/>
            <person name="Shenoy N."/>
            <person name="Sisk P."/>
            <person name="Stolte C."/>
            <person name="Sykes S."/>
            <person name="Walk T."/>
            <person name="White J."/>
            <person name="Yandava C."/>
            <person name="Klein B."/>
            <person name="McEwen J.G."/>
            <person name="Puccia R."/>
            <person name="Goldman G.H."/>
            <person name="Felipe M.S."/>
            <person name="Nino-Vega G."/>
            <person name="San-Blas G."/>
            <person name="Taylor J."/>
            <person name="Mendoza L."/>
            <person name="Galagan J."/>
            <person name="Nusbaum C."/>
            <person name="Birren B."/>
        </authorList>
    </citation>
    <scope>NUCLEOTIDE SEQUENCE [LARGE SCALE GENOMIC DNA]</scope>
    <source>
        <strain evidence="4">H88</strain>
    </source>
</reference>
<feature type="region of interest" description="Disordered" evidence="1">
    <location>
        <begin position="200"/>
        <end position="271"/>
    </location>
</feature>
<gene>
    <name evidence="3" type="ORF">HCEG_03710</name>
</gene>
<feature type="transmembrane region" description="Helical" evidence="2">
    <location>
        <begin position="74"/>
        <end position="99"/>
    </location>
</feature>
<dbReference type="Proteomes" id="UP000008142">
    <property type="component" value="Unassembled WGS sequence"/>
</dbReference>
<evidence type="ECO:0008006" key="5">
    <source>
        <dbReference type="Google" id="ProtNLM"/>
    </source>
</evidence>